<organism evidence="1">
    <name type="scientific">Micrurus paraensis</name>
    <dbReference type="NCBI Taxonomy" id="1970185"/>
    <lineage>
        <taxon>Eukaryota</taxon>
        <taxon>Metazoa</taxon>
        <taxon>Chordata</taxon>
        <taxon>Craniata</taxon>
        <taxon>Vertebrata</taxon>
        <taxon>Euteleostomi</taxon>
        <taxon>Lepidosauria</taxon>
        <taxon>Squamata</taxon>
        <taxon>Bifurcata</taxon>
        <taxon>Unidentata</taxon>
        <taxon>Episquamata</taxon>
        <taxon>Toxicofera</taxon>
        <taxon>Serpentes</taxon>
        <taxon>Colubroidea</taxon>
        <taxon>Elapidae</taxon>
        <taxon>Elapinae</taxon>
        <taxon>Micrurus</taxon>
    </lineage>
</organism>
<accession>A0A2D4KY60</accession>
<protein>
    <submittedName>
        <fullName evidence="1">Uncharacterized protein</fullName>
    </submittedName>
</protein>
<reference evidence="1" key="2">
    <citation type="submission" date="2017-11" db="EMBL/GenBank/DDBJ databases">
        <title>Coralsnake Venomics: Analyses of Venom Gland Transcriptomes and Proteomes of Six Brazilian Taxa.</title>
        <authorList>
            <person name="Aird S.D."/>
            <person name="Jorge da Silva N."/>
            <person name="Qiu L."/>
            <person name="Villar-Briones A."/>
            <person name="Aparecida-Saddi V."/>
            <person name="Campos-Telles M.P."/>
            <person name="Grau M."/>
            <person name="Mikheyev A.S."/>
        </authorList>
    </citation>
    <scope>NUCLEOTIDE SEQUENCE</scope>
    <source>
        <tissue evidence="1">Venom_gland</tissue>
    </source>
</reference>
<dbReference type="EMBL" id="IACL01096384">
    <property type="protein sequence ID" value="LAB13633.1"/>
    <property type="molecule type" value="Transcribed_RNA"/>
</dbReference>
<sequence length="104" mass="12126">MGKLCFSLAHQKKWGVVLYIKETIKAKSIYADEEGRILMVEVIINHIQVLLTVIYAKQQTRFLLETPGENHRIRLRKHLLTYRDLQTGNFKTCGLQLPEFLSQV</sequence>
<evidence type="ECO:0000313" key="1">
    <source>
        <dbReference type="EMBL" id="LAB13633.1"/>
    </source>
</evidence>
<dbReference type="AlphaFoldDB" id="A0A2D4KY60"/>
<proteinExistence type="predicted"/>
<name>A0A2D4KY60_9SAUR</name>
<reference evidence="1" key="1">
    <citation type="submission" date="2017-07" db="EMBL/GenBank/DDBJ databases">
        <authorList>
            <person name="Mikheyev A."/>
            <person name="Grau M."/>
        </authorList>
    </citation>
    <scope>NUCLEOTIDE SEQUENCE</scope>
    <source>
        <tissue evidence="1">Venom_gland</tissue>
    </source>
</reference>